<evidence type="ECO:0000313" key="3">
    <source>
        <dbReference type="Proteomes" id="UP001049176"/>
    </source>
</evidence>
<evidence type="ECO:0000313" key="2">
    <source>
        <dbReference type="EMBL" id="KAG7099193.1"/>
    </source>
</evidence>
<dbReference type="AlphaFoldDB" id="A0A9P8AF55"/>
<keyword evidence="1" id="KW-1133">Transmembrane helix</keyword>
<evidence type="ECO:0000256" key="1">
    <source>
        <dbReference type="SAM" id="Phobius"/>
    </source>
</evidence>
<dbReference type="GeneID" id="66070136"/>
<dbReference type="RefSeq" id="XP_043015663.1">
    <property type="nucleotide sequence ID" value="XM_043146958.1"/>
</dbReference>
<gene>
    <name evidence="2" type="ORF">E1B28_001060</name>
</gene>
<keyword evidence="1" id="KW-0472">Membrane</keyword>
<dbReference type="EMBL" id="CM032181">
    <property type="protein sequence ID" value="KAG7099193.1"/>
    <property type="molecule type" value="Genomic_DNA"/>
</dbReference>
<dbReference type="PANTHER" id="PTHR19346:SF4">
    <property type="entry name" value="SUGAR PHOSPHATE TRANSPORTER DOMAIN-CONTAINING PROTEIN"/>
    <property type="match status" value="1"/>
</dbReference>
<accession>A0A9P8AF55</accession>
<organism evidence="2 3">
    <name type="scientific">Marasmius oreades</name>
    <name type="common">fairy-ring Marasmius</name>
    <dbReference type="NCBI Taxonomy" id="181124"/>
    <lineage>
        <taxon>Eukaryota</taxon>
        <taxon>Fungi</taxon>
        <taxon>Dikarya</taxon>
        <taxon>Basidiomycota</taxon>
        <taxon>Agaricomycotina</taxon>
        <taxon>Agaricomycetes</taxon>
        <taxon>Agaricomycetidae</taxon>
        <taxon>Agaricales</taxon>
        <taxon>Marasmiineae</taxon>
        <taxon>Marasmiaceae</taxon>
        <taxon>Marasmius</taxon>
    </lineage>
</organism>
<keyword evidence="1" id="KW-0812">Transmembrane</keyword>
<comment type="caution">
    <text evidence="2">The sequence shown here is derived from an EMBL/GenBank/DDBJ whole genome shotgun (WGS) entry which is preliminary data.</text>
</comment>
<dbReference type="InterPro" id="IPR026505">
    <property type="entry name" value="Solute_c_fam_35_mem_F3/F4"/>
</dbReference>
<feature type="transmembrane region" description="Helical" evidence="1">
    <location>
        <begin position="31"/>
        <end position="49"/>
    </location>
</feature>
<proteinExistence type="predicted"/>
<reference evidence="2" key="1">
    <citation type="journal article" date="2021" name="Genome Biol. Evol.">
        <title>The assembled and annotated genome of the fairy-ring fungus Marasmius oreades.</title>
        <authorList>
            <person name="Hiltunen M."/>
            <person name="Ament-Velasquez S.L."/>
            <person name="Johannesson H."/>
        </authorList>
    </citation>
    <scope>NUCLEOTIDE SEQUENCE</scope>
    <source>
        <strain evidence="2">03SP1</strain>
    </source>
</reference>
<evidence type="ECO:0008006" key="4">
    <source>
        <dbReference type="Google" id="ProtNLM"/>
    </source>
</evidence>
<dbReference type="KEGG" id="more:E1B28_001060"/>
<sequence>MSVTDVTAIWNTNTFFAYVISVKVIGLEWEARRLAAVVLATLGVIAVVYHSEDYQRVPVADGTKREKQLKRRGRYRANSPLRSSFQLFDMFAHSFLL</sequence>
<dbReference type="Proteomes" id="UP001049176">
    <property type="component" value="Chromosome 1"/>
</dbReference>
<name>A0A9P8AF55_9AGAR</name>
<dbReference type="PANTHER" id="PTHR19346">
    <property type="entry name" value="SUGAR PHOSPHATE TRANSPORTER DOMAIN-CONTAINING PROTEIN"/>
    <property type="match status" value="1"/>
</dbReference>
<protein>
    <recommendedName>
        <fullName evidence="4">EamA domain-containing protein</fullName>
    </recommendedName>
</protein>
<keyword evidence="3" id="KW-1185">Reference proteome</keyword>